<evidence type="ECO:0000259" key="1">
    <source>
        <dbReference type="Pfam" id="PF05299"/>
    </source>
</evidence>
<dbReference type="SUPFAM" id="SSF50156">
    <property type="entry name" value="PDZ domain-like"/>
    <property type="match status" value="1"/>
</dbReference>
<dbReference type="RefSeq" id="WP_387964146.1">
    <property type="nucleotide sequence ID" value="NZ_JBHSGP010000014.1"/>
</dbReference>
<sequence length="593" mass="68288">MYRFLFLALFILIGNLTLAQVSSKYSISFDNAVHHEAQIKATFTNFKSDVVEFRMSRSSPGRYALHEFAKNVYNVVVTDGNGKVLQASRPNPYAWQVKGHNGTINVSYTLFANHGDGTYAQIDETHAHLNVPATFMFVPELSQKEFEVTFELRSDLQWKVATQLKHVKDQTYYARDLQYFMDSPVEISNYKKRSFKVDGQDINFVLHDDLASDQDFDQYFDDVKAIVLQQKAVFGELPKFDYNEYTFLACYMPNVVGDGMEHRNSTILTTTRSLAKGGIEQNIGTVSHEFFHCWNVERIRPQSLEPFDFERANMSGELWFAEGFTNYFDNLTLVRSGVWNKEQFVNTVMGTFNYVWPAPGRQFFNPIEMSYQAPFVDAAKSVDETNRENTFISYYSYGEMLGLGLDLSLRSNNLNLDDYMKLVWKNYGSVGKFYTVEDLHKTLNHYAGETFGDTFFNKYIYKSGMPDFVALFKNVGFRLNLNEDQVDFGAHVRHNKLMDNPKIGSTAYISGLQKGDKILQVGSFTLNDMITLDMVLKKYQVNDVVTVVFERFDKIETRDVILKGGKSYSLQQIPESDVNEEMRKNQALWLDPK</sequence>
<name>A0ABV9N422_9FLAO</name>
<feature type="domain" description="Peptidase M61 catalytic" evidence="1">
    <location>
        <begin position="283"/>
        <end position="401"/>
    </location>
</feature>
<dbReference type="EMBL" id="JBHSGP010000014">
    <property type="protein sequence ID" value="MFC4723082.1"/>
    <property type="molecule type" value="Genomic_DNA"/>
</dbReference>
<organism evidence="3 4">
    <name type="scientific">Geojedonia litorea</name>
    <dbReference type="NCBI Taxonomy" id="1268269"/>
    <lineage>
        <taxon>Bacteria</taxon>
        <taxon>Pseudomonadati</taxon>
        <taxon>Bacteroidota</taxon>
        <taxon>Flavobacteriia</taxon>
        <taxon>Flavobacteriales</taxon>
        <taxon>Flavobacteriaceae</taxon>
        <taxon>Geojedonia</taxon>
    </lineage>
</organism>
<dbReference type="InterPro" id="IPR036034">
    <property type="entry name" value="PDZ_sf"/>
</dbReference>
<reference evidence="4" key="1">
    <citation type="journal article" date="2019" name="Int. J. Syst. Evol. Microbiol.">
        <title>The Global Catalogue of Microorganisms (GCM) 10K type strain sequencing project: providing services to taxonomists for standard genome sequencing and annotation.</title>
        <authorList>
            <consortium name="The Broad Institute Genomics Platform"/>
            <consortium name="The Broad Institute Genome Sequencing Center for Infectious Disease"/>
            <person name="Wu L."/>
            <person name="Ma J."/>
        </authorList>
    </citation>
    <scope>NUCLEOTIDE SEQUENCE [LARGE SCALE GENOMIC DNA]</scope>
    <source>
        <strain evidence="4">CCUG 63682</strain>
    </source>
</reference>
<gene>
    <name evidence="3" type="ORF">ACFO5O_12170</name>
</gene>
<dbReference type="Gene3D" id="2.60.40.3650">
    <property type="match status" value="1"/>
</dbReference>
<dbReference type="Pfam" id="PF17899">
    <property type="entry name" value="Peptidase_M61_N"/>
    <property type="match status" value="1"/>
</dbReference>
<feature type="domain" description="Peptidase M61 N-terminal" evidence="2">
    <location>
        <begin position="24"/>
        <end position="189"/>
    </location>
</feature>
<dbReference type="InterPro" id="IPR027268">
    <property type="entry name" value="Peptidase_M4/M1_CTD_sf"/>
</dbReference>
<dbReference type="InterPro" id="IPR040756">
    <property type="entry name" value="Peptidase_M61_N"/>
</dbReference>
<dbReference type="InterPro" id="IPR007963">
    <property type="entry name" value="Peptidase_M61_catalytic"/>
</dbReference>
<dbReference type="SUPFAM" id="SSF55486">
    <property type="entry name" value="Metalloproteases ('zincins'), catalytic domain"/>
    <property type="match status" value="1"/>
</dbReference>
<dbReference type="PIRSF" id="PIRSF016493">
    <property type="entry name" value="Glycyl_aminpptds"/>
    <property type="match status" value="1"/>
</dbReference>
<dbReference type="Gene3D" id="1.10.390.10">
    <property type="entry name" value="Neutral Protease Domain 2"/>
    <property type="match status" value="1"/>
</dbReference>
<dbReference type="Proteomes" id="UP001595953">
    <property type="component" value="Unassembled WGS sequence"/>
</dbReference>
<protein>
    <submittedName>
        <fullName evidence="3">M61 family metallopeptidase</fullName>
    </submittedName>
</protein>
<comment type="caution">
    <text evidence="3">The sequence shown here is derived from an EMBL/GenBank/DDBJ whole genome shotgun (WGS) entry which is preliminary data.</text>
</comment>
<proteinExistence type="predicted"/>
<keyword evidence="4" id="KW-1185">Reference proteome</keyword>
<evidence type="ECO:0000313" key="4">
    <source>
        <dbReference type="Proteomes" id="UP001595953"/>
    </source>
</evidence>
<dbReference type="Gene3D" id="2.30.42.10">
    <property type="match status" value="1"/>
</dbReference>
<evidence type="ECO:0000259" key="2">
    <source>
        <dbReference type="Pfam" id="PF17899"/>
    </source>
</evidence>
<evidence type="ECO:0000313" key="3">
    <source>
        <dbReference type="EMBL" id="MFC4723082.1"/>
    </source>
</evidence>
<dbReference type="InterPro" id="IPR024191">
    <property type="entry name" value="Peptidase_M61"/>
</dbReference>
<accession>A0ABV9N422</accession>
<dbReference type="Pfam" id="PF05299">
    <property type="entry name" value="Peptidase_M61"/>
    <property type="match status" value="1"/>
</dbReference>